<dbReference type="EMBL" id="JACBYR010000001">
    <property type="protein sequence ID" value="NYE82689.1"/>
    <property type="molecule type" value="Genomic_DNA"/>
</dbReference>
<evidence type="ECO:0000313" key="2">
    <source>
        <dbReference type="EMBL" id="NYE82689.1"/>
    </source>
</evidence>
<accession>A0A7Y9ITK2</accession>
<feature type="region of interest" description="Disordered" evidence="1">
    <location>
        <begin position="34"/>
        <end position="63"/>
    </location>
</feature>
<organism evidence="2 3">
    <name type="scientific">Pigmentiphaga litoralis</name>
    <dbReference type="NCBI Taxonomy" id="516702"/>
    <lineage>
        <taxon>Bacteria</taxon>
        <taxon>Pseudomonadati</taxon>
        <taxon>Pseudomonadota</taxon>
        <taxon>Betaproteobacteria</taxon>
        <taxon>Burkholderiales</taxon>
        <taxon>Alcaligenaceae</taxon>
        <taxon>Pigmentiphaga</taxon>
    </lineage>
</organism>
<protein>
    <submittedName>
        <fullName evidence="2">Uncharacterized protein</fullName>
    </submittedName>
</protein>
<reference evidence="2 3" key="1">
    <citation type="submission" date="2020-07" db="EMBL/GenBank/DDBJ databases">
        <title>Genomic Encyclopedia of Type Strains, Phase IV (KMG-V): Genome sequencing to study the core and pangenomes of soil and plant-associated prokaryotes.</title>
        <authorList>
            <person name="Whitman W."/>
        </authorList>
    </citation>
    <scope>NUCLEOTIDE SEQUENCE [LARGE SCALE GENOMIC DNA]</scope>
    <source>
        <strain evidence="2 3">SAS40</strain>
    </source>
</reference>
<comment type="caution">
    <text evidence="2">The sequence shown here is derived from an EMBL/GenBank/DDBJ whole genome shotgun (WGS) entry which is preliminary data.</text>
</comment>
<dbReference type="AlphaFoldDB" id="A0A7Y9ITK2"/>
<feature type="compositionally biased region" description="Basic and acidic residues" evidence="1">
    <location>
        <begin position="52"/>
        <end position="63"/>
    </location>
</feature>
<dbReference type="RefSeq" id="WP_179585784.1">
    <property type="nucleotide sequence ID" value="NZ_JACBYR010000001.1"/>
</dbReference>
<proteinExistence type="predicted"/>
<name>A0A7Y9ITK2_9BURK</name>
<evidence type="ECO:0000313" key="3">
    <source>
        <dbReference type="Proteomes" id="UP000542125"/>
    </source>
</evidence>
<sequence length="63" mass="7000">MSRDLDTSLAHRYEQYVSGALPSERHQRFELDAAPDSFDDADMPPGGLDSMSMDRADRWGGPA</sequence>
<gene>
    <name evidence="2" type="ORF">FHW18_001960</name>
</gene>
<keyword evidence="3" id="KW-1185">Reference proteome</keyword>
<evidence type="ECO:0000256" key="1">
    <source>
        <dbReference type="SAM" id="MobiDB-lite"/>
    </source>
</evidence>
<dbReference type="Proteomes" id="UP000542125">
    <property type="component" value="Unassembled WGS sequence"/>
</dbReference>